<dbReference type="AlphaFoldDB" id="A0A3B0XD18"/>
<reference evidence="4" key="1">
    <citation type="submission" date="2018-06" db="EMBL/GenBank/DDBJ databases">
        <authorList>
            <person name="Zhirakovskaya E."/>
        </authorList>
    </citation>
    <scope>NUCLEOTIDE SEQUENCE</scope>
</reference>
<dbReference type="InterPro" id="IPR055414">
    <property type="entry name" value="LRR_R13L4/SHOC2-like"/>
</dbReference>
<evidence type="ECO:0000256" key="1">
    <source>
        <dbReference type="ARBA" id="ARBA00022614"/>
    </source>
</evidence>
<dbReference type="PROSITE" id="PS51450">
    <property type="entry name" value="LRR"/>
    <property type="match status" value="4"/>
</dbReference>
<proteinExistence type="predicted"/>
<dbReference type="Pfam" id="PF00560">
    <property type="entry name" value="LRR_1"/>
    <property type="match status" value="1"/>
</dbReference>
<name>A0A3B0XD18_9ZZZZ</name>
<dbReference type="Pfam" id="PF23598">
    <property type="entry name" value="LRR_14"/>
    <property type="match status" value="2"/>
</dbReference>
<accession>A0A3B0XD18</accession>
<gene>
    <name evidence="4" type="ORF">MNBD_GAMMA09-303</name>
</gene>
<dbReference type="Gene3D" id="3.80.10.10">
    <property type="entry name" value="Ribonuclease Inhibitor"/>
    <property type="match status" value="2"/>
</dbReference>
<dbReference type="SMART" id="SM00369">
    <property type="entry name" value="LRR_TYP"/>
    <property type="match status" value="9"/>
</dbReference>
<evidence type="ECO:0000256" key="2">
    <source>
        <dbReference type="ARBA" id="ARBA00022737"/>
    </source>
</evidence>
<evidence type="ECO:0000313" key="4">
    <source>
        <dbReference type="EMBL" id="VAW62213.1"/>
    </source>
</evidence>
<dbReference type="InterPro" id="IPR003591">
    <property type="entry name" value="Leu-rich_rpt_typical-subtyp"/>
</dbReference>
<dbReference type="InterPro" id="IPR032675">
    <property type="entry name" value="LRR_dom_sf"/>
</dbReference>
<dbReference type="PANTHER" id="PTHR48051:SF1">
    <property type="entry name" value="RAS SUPPRESSOR PROTEIN 1"/>
    <property type="match status" value="1"/>
</dbReference>
<organism evidence="4">
    <name type="scientific">hydrothermal vent metagenome</name>
    <dbReference type="NCBI Taxonomy" id="652676"/>
    <lineage>
        <taxon>unclassified sequences</taxon>
        <taxon>metagenomes</taxon>
        <taxon>ecological metagenomes</taxon>
    </lineage>
</organism>
<feature type="domain" description="Disease resistance R13L4/SHOC-2-like LRR" evidence="3">
    <location>
        <begin position="181"/>
        <end position="264"/>
    </location>
</feature>
<evidence type="ECO:0000259" key="3">
    <source>
        <dbReference type="Pfam" id="PF23598"/>
    </source>
</evidence>
<keyword evidence="1" id="KW-0433">Leucine-rich repeat</keyword>
<sequence>MKSDTIFNQLFSSDTNSQIDALKQITQQIVDCPNEIDIPALVVFAFAQPFLSYKDHVNQIMHDMIYDKTYIANYEEREDALYRMSDVCESARTLIEMLPKQPKKLGYRDNQEYMRYVCENGQSRVIEKLIARTCSEDGVSLHWEGSRLRQIPHEFKLFPTIKNIEFHTAYLKEFPEVLLEMVQLENITIYSSKIKQIPEGIKSLKNLKKLNLTRNQLESLPQEIGELENLQELDLSRNKLTELPASLAKLSKLKTVYLNNNPMTSAVQVKKLFLLFHKHGFTYKNRALCLHLIFARIQQAIELNNLSGLIEVLNMPLSLLQDNALLALNQVCNEDLKETPLKSGSVIRVYGELLDMDSLADELDEQGISISADYDVSCTHVLIGIKPGQGVDLSVPIITQQMLQKYLLGEEGRFFDNETQGVVDSRQKLNELLLSEDSRNQLLAFEMIKSFGMSKSIIENVYFIYRTSSDKKIKETTKQLLLNVASDEFVQIINKNQSYNNASEPGFNRYLNELRNVEGVDELYLSMIIFRRLGMGINFIFENGSSDDKRFVIGEIIENHGYLNMRYSHLKQLPEEVGEFTGIEKADLCGNQLKELPDSFGNLINLKILLLYENKLSSVPDSFSNLKNIEYLDIRLNRLKKFPHQLQALSHLDVLRISSNSIKELPEGISNLSRLKELEFGGGVLEKIPSALYSLKSLSKLTISSNSLEAVEDEISSLQQLQELKLSFCGLTEFPLSICSLQNLQLLDIDYNKIETIPDEISRLINLKYLNLASNKLTELPLSVCGVDALQGLNISFNEIDKVPEALSDMKNLQQINTGYYGFGEHKLIDLINEYAPQGCKVE</sequence>
<dbReference type="SMART" id="SM00364">
    <property type="entry name" value="LRR_BAC"/>
    <property type="match status" value="8"/>
</dbReference>
<dbReference type="PANTHER" id="PTHR48051">
    <property type="match status" value="1"/>
</dbReference>
<keyword evidence="2" id="KW-0677">Repeat</keyword>
<dbReference type="SUPFAM" id="SSF52058">
    <property type="entry name" value="L domain-like"/>
    <property type="match status" value="2"/>
</dbReference>
<feature type="domain" description="Disease resistance R13L4/SHOC-2-like LRR" evidence="3">
    <location>
        <begin position="624"/>
        <end position="752"/>
    </location>
</feature>
<dbReference type="InterPro" id="IPR001611">
    <property type="entry name" value="Leu-rich_rpt"/>
</dbReference>
<dbReference type="PRINTS" id="PR00019">
    <property type="entry name" value="LEURICHRPT"/>
</dbReference>
<dbReference type="EMBL" id="UOFI01000020">
    <property type="protein sequence ID" value="VAW62213.1"/>
    <property type="molecule type" value="Genomic_DNA"/>
</dbReference>
<dbReference type="InterPro" id="IPR050216">
    <property type="entry name" value="LRR_domain-containing"/>
</dbReference>
<dbReference type="GO" id="GO:0005737">
    <property type="term" value="C:cytoplasm"/>
    <property type="evidence" value="ECO:0007669"/>
    <property type="project" value="TreeGrafter"/>
</dbReference>
<protein>
    <recommendedName>
        <fullName evidence="3">Disease resistance R13L4/SHOC-2-like LRR domain-containing protein</fullName>
    </recommendedName>
</protein>